<dbReference type="AlphaFoldDB" id="A0A1I2DN37"/>
<dbReference type="SUPFAM" id="SSF56059">
    <property type="entry name" value="Glutathione synthetase ATP-binding domain-like"/>
    <property type="match status" value="1"/>
</dbReference>
<evidence type="ECO:0000313" key="2">
    <source>
        <dbReference type="Proteomes" id="UP000198855"/>
    </source>
</evidence>
<name>A0A1I2DN37_9BACL</name>
<dbReference type="PANTHER" id="PTHR21621">
    <property type="entry name" value="RIBOSOMAL PROTEIN S6 MODIFICATION PROTEIN"/>
    <property type="match status" value="1"/>
</dbReference>
<protein>
    <submittedName>
        <fullName evidence="1">YheC/D like ATP-grasp</fullName>
    </submittedName>
</protein>
<dbReference type="GO" id="GO:0009432">
    <property type="term" value="P:SOS response"/>
    <property type="evidence" value="ECO:0007669"/>
    <property type="project" value="TreeGrafter"/>
</dbReference>
<dbReference type="PANTHER" id="PTHR21621:SF0">
    <property type="entry name" value="BETA-CITRYLGLUTAMATE SYNTHASE B-RELATED"/>
    <property type="match status" value="1"/>
</dbReference>
<sequence length="446" mass="50542">MIKIRSRSSLPSDTVLVAPSFLVKNNLTRNQSLLLQFGITTIPIKLTISEKVPQGQMLVSGACMNKLKIPAEGQFQVRKDGNTLIIGPYIGILVDKLKGKLPFQNLLHYTKIYGHINGALLAFSPKDVNLRTRTIRGFMYSPVKKMWISGQYRYPSSIFNKSLTGNPLMSHFQHNLGKTIFNDFRLDKWSMHKLLSRNVSVRTQLPRTILYQRPQDISRMFEHSEELYMKPVQGSFGSHILKLSKQNNKITVTHKGSLKKVFYSLQELGQFLQKQTHHSGYLIQERIKLVSSKERLIDFRLILVRDGHGKWKRMGIISKLGPRRSIVSNISAGGTAMEGKRTLRRILHRGEAEANAICGRMEKIARTIAKQLVSSGYHAANLGFDFALDTQNKLWIIEVNHNDPNPTIALDAGEKQMFHQTIKANMLYAKKLAGFGISHPSKGRQS</sequence>
<proteinExistence type="predicted"/>
<keyword evidence="2" id="KW-1185">Reference proteome</keyword>
<accession>A0A1I2DN37</accession>
<dbReference type="Proteomes" id="UP000198855">
    <property type="component" value="Unassembled WGS sequence"/>
</dbReference>
<evidence type="ECO:0000313" key="1">
    <source>
        <dbReference type="EMBL" id="SFE81867.1"/>
    </source>
</evidence>
<dbReference type="InterPro" id="IPR026838">
    <property type="entry name" value="YheC/D"/>
</dbReference>
<reference evidence="2" key="1">
    <citation type="submission" date="2016-10" db="EMBL/GenBank/DDBJ databases">
        <authorList>
            <person name="Varghese N."/>
            <person name="Submissions S."/>
        </authorList>
    </citation>
    <scope>NUCLEOTIDE SEQUENCE [LARGE SCALE GENOMIC DNA]</scope>
    <source>
        <strain evidence="2">CGMCC 1.10784</strain>
    </source>
</reference>
<dbReference type="GO" id="GO:0018169">
    <property type="term" value="F:ribosomal S6-glutamic acid ligase activity"/>
    <property type="evidence" value="ECO:0007669"/>
    <property type="project" value="TreeGrafter"/>
</dbReference>
<dbReference type="RefSeq" id="WP_091188356.1">
    <property type="nucleotide sequence ID" value="NZ_FOMT01000004.1"/>
</dbReference>
<dbReference type="Gene3D" id="3.30.470.20">
    <property type="entry name" value="ATP-grasp fold, B domain"/>
    <property type="match status" value="1"/>
</dbReference>
<dbReference type="EMBL" id="FOMT01000004">
    <property type="protein sequence ID" value="SFE81867.1"/>
    <property type="molecule type" value="Genomic_DNA"/>
</dbReference>
<dbReference type="Pfam" id="PF14398">
    <property type="entry name" value="ATPgrasp_YheCD"/>
    <property type="match status" value="1"/>
</dbReference>
<gene>
    <name evidence="1" type="ORF">SAMN05216378_4183</name>
</gene>
<dbReference type="OrthoDB" id="7869153at2"/>
<dbReference type="STRING" id="1045775.SAMN05216378_4183"/>
<dbReference type="GO" id="GO:0005737">
    <property type="term" value="C:cytoplasm"/>
    <property type="evidence" value="ECO:0007669"/>
    <property type="project" value="TreeGrafter"/>
</dbReference>
<organism evidence="1 2">
    <name type="scientific">Paenibacillus catalpae</name>
    <dbReference type="NCBI Taxonomy" id="1045775"/>
    <lineage>
        <taxon>Bacteria</taxon>
        <taxon>Bacillati</taxon>
        <taxon>Bacillota</taxon>
        <taxon>Bacilli</taxon>
        <taxon>Bacillales</taxon>
        <taxon>Paenibacillaceae</taxon>
        <taxon>Paenibacillus</taxon>
    </lineage>
</organism>